<dbReference type="RefSeq" id="WP_115536399.1">
    <property type="nucleotide sequence ID" value="NZ_QRGA01000016.1"/>
</dbReference>
<accession>A0A3D8JSI6</accession>
<dbReference type="InterPro" id="IPR045738">
    <property type="entry name" value="DUF6088"/>
</dbReference>
<dbReference type="EMBL" id="QRGA01000016">
    <property type="protein sequence ID" value="RDU96017.1"/>
    <property type="molecule type" value="Genomic_DNA"/>
</dbReference>
<keyword evidence="1" id="KW-0378">Hydrolase</keyword>
<organism evidence="1 2">
    <name type="scientific">Trinickia dinghuensis</name>
    <dbReference type="NCBI Taxonomy" id="2291023"/>
    <lineage>
        <taxon>Bacteria</taxon>
        <taxon>Pseudomonadati</taxon>
        <taxon>Pseudomonadota</taxon>
        <taxon>Betaproteobacteria</taxon>
        <taxon>Burkholderiales</taxon>
        <taxon>Burkholderiaceae</taxon>
        <taxon>Trinickia</taxon>
    </lineage>
</organism>
<reference evidence="1 2" key="1">
    <citation type="submission" date="2018-08" db="EMBL/GenBank/DDBJ databases">
        <title>Paraburkholderia sp. DHOM06 isolated from forest soil.</title>
        <authorList>
            <person name="Gao Z.-H."/>
            <person name="Qiu L.-H."/>
        </authorList>
    </citation>
    <scope>NUCLEOTIDE SEQUENCE [LARGE SCALE GENOMIC DNA]</scope>
    <source>
        <strain evidence="1 2">DHOM06</strain>
    </source>
</reference>
<dbReference type="Proteomes" id="UP000256838">
    <property type="component" value="Unassembled WGS sequence"/>
</dbReference>
<comment type="caution">
    <text evidence="1">The sequence shown here is derived from an EMBL/GenBank/DDBJ whole genome shotgun (WGS) entry which is preliminary data.</text>
</comment>
<dbReference type="Pfam" id="PF19570">
    <property type="entry name" value="DUF6088"/>
    <property type="match status" value="1"/>
</dbReference>
<gene>
    <name evidence="1" type="ORF">DWV00_25550</name>
</gene>
<name>A0A3D8JSI6_9BURK</name>
<evidence type="ECO:0000313" key="2">
    <source>
        <dbReference type="Proteomes" id="UP000256838"/>
    </source>
</evidence>
<evidence type="ECO:0000313" key="1">
    <source>
        <dbReference type="EMBL" id="RDU96017.1"/>
    </source>
</evidence>
<keyword evidence="2" id="KW-1185">Reference proteome</keyword>
<dbReference type="GO" id="GO:0016787">
    <property type="term" value="F:hydrolase activity"/>
    <property type="evidence" value="ECO:0007669"/>
    <property type="project" value="UniProtKB-KW"/>
</dbReference>
<sequence>MNLEDRISRSIAQRRGMVVLRAELAKMGSVSQVGRVLARLVESGKLVRVSKGAFAKTRINQFTGCPSPVGTLETISAELFDKLGIKVGQSALVADFNNGCSTQVPMSAIVNTGRRRITRKVTVGNRTVIYENHLRNTQS</sequence>
<protein>
    <submittedName>
        <fullName evidence="1">S-adenosylhomocysteine hydrolase</fullName>
    </submittedName>
</protein>
<dbReference type="OrthoDB" id="573467at2"/>
<proteinExistence type="predicted"/>
<dbReference type="AlphaFoldDB" id="A0A3D8JSI6"/>